<evidence type="ECO:0000313" key="4">
    <source>
        <dbReference type="EMBL" id="GKX28685.1"/>
    </source>
</evidence>
<dbReference type="EMBL" id="BRLB01000001">
    <property type="protein sequence ID" value="GKX28685.1"/>
    <property type="molecule type" value="Genomic_DNA"/>
</dbReference>
<feature type="domain" description="SLH" evidence="3">
    <location>
        <begin position="17"/>
        <end position="79"/>
    </location>
</feature>
<evidence type="ECO:0000256" key="1">
    <source>
        <dbReference type="ARBA" id="ARBA00022729"/>
    </source>
</evidence>
<reference evidence="4" key="1">
    <citation type="submission" date="2022-06" db="EMBL/GenBank/DDBJ databases">
        <title>Vallitalea longa sp. nov., an anaerobic bacterium isolated from marine sediment.</title>
        <authorList>
            <person name="Hirano S."/>
            <person name="Terahara T."/>
            <person name="Mori K."/>
            <person name="Hamada M."/>
            <person name="Matsumoto R."/>
            <person name="Kobayashi T."/>
        </authorList>
    </citation>
    <scope>NUCLEOTIDE SEQUENCE</scope>
    <source>
        <strain evidence="4">SH18-1</strain>
    </source>
</reference>
<evidence type="ECO:0000256" key="2">
    <source>
        <dbReference type="ARBA" id="ARBA00022737"/>
    </source>
</evidence>
<gene>
    <name evidence="4" type="ORF">SH1V18_11650</name>
</gene>
<keyword evidence="5" id="KW-1185">Reference proteome</keyword>
<name>A0A9W5Y9T7_9FIRM</name>
<dbReference type="InterPro" id="IPR014755">
    <property type="entry name" value="Cu-Rt/internalin_Ig-like"/>
</dbReference>
<evidence type="ECO:0000259" key="3">
    <source>
        <dbReference type="PROSITE" id="PS51272"/>
    </source>
</evidence>
<protein>
    <recommendedName>
        <fullName evidence="3">SLH domain-containing protein</fullName>
    </recommendedName>
</protein>
<dbReference type="PROSITE" id="PS51272">
    <property type="entry name" value="SLH"/>
    <property type="match status" value="2"/>
</dbReference>
<keyword evidence="2" id="KW-0677">Repeat</keyword>
<dbReference type="Gene3D" id="2.60.40.1220">
    <property type="match status" value="4"/>
</dbReference>
<dbReference type="RefSeq" id="WP_281813244.1">
    <property type="nucleotide sequence ID" value="NZ_BRLB01000001.1"/>
</dbReference>
<proteinExistence type="predicted"/>
<organism evidence="4 5">
    <name type="scientific">Vallitalea longa</name>
    <dbReference type="NCBI Taxonomy" id="2936439"/>
    <lineage>
        <taxon>Bacteria</taxon>
        <taxon>Bacillati</taxon>
        <taxon>Bacillota</taxon>
        <taxon>Clostridia</taxon>
        <taxon>Lachnospirales</taxon>
        <taxon>Vallitaleaceae</taxon>
        <taxon>Vallitalea</taxon>
    </lineage>
</organism>
<dbReference type="Proteomes" id="UP001144256">
    <property type="component" value="Unassembled WGS sequence"/>
</dbReference>
<accession>A0A9W5Y9T7</accession>
<dbReference type="AlphaFoldDB" id="A0A9W5Y9T7"/>
<feature type="domain" description="SLH" evidence="3">
    <location>
        <begin position="83"/>
        <end position="146"/>
    </location>
</feature>
<evidence type="ECO:0000313" key="5">
    <source>
        <dbReference type="Proteomes" id="UP001144256"/>
    </source>
</evidence>
<keyword evidence="1" id="KW-0732">Signal</keyword>
<sequence length="759" mass="86729">MKPIKNIFLSLLVLVIITVNVDSINAKTMDSNEIQVLSQLNILKGNGVSLDLDSKLSRSEAAAFIVRLLCEEEEVKDNKIRYCRTKFSDVPEDMWYAPYVGYCTENDIIDGYDTHTFKPDEKLGEKAFIKLVLGALGYKYNKDFTWDEVFKKAYGIGLLEDNKYYSNEYKEDTNYTRGKVASILYTALELKNNKTKIKIIQNFIDNNYIEKDEAEDLKLINDEIKTEITKVETTGSNILKLTFNEKILPFTEENILIYETDNTANMLSIEDISNEETTNTYIIKTSDNQKMDEEYTVLLDRIVDTKGNASDSFSEIFMGHREDEVKSDFFRISKVEAISNNVIYLYFTHPINENALQSAFYSVSQNGNEIIEGTNNNMLISKLNTCNNGISIYLKSYTFESESYIQLDVDGRLSSLYGVKLNDGKGDKIKFKSSVENNEVFTVDNCTPINNHTVQVNFNKEVNPLIANQVFMYYVTDEDNNPIKITKAEVVNEGSRAGKAVRLTTNSSIIYKEKYKLLINNMSDVTMQFSITLKEFSFIGGYYNSDDIEIDAVVSLDNNTIAVYVSEPLDQKYTESVDNYIIEGVSDYSYLATPTAVYYDKKKNANMFKLYLPDDKKLTKSHRYDFTIISLKDTLGNTQSYDLTKQFKHTASKDIKLSIKEATYIGDNTIKLSFNKEVAFDINNILTTNYTLVYTENGMEYSKIPLGANYINPTTITLKFDTLDMEKEYKVVFKELIDYGNNVTENTEDKSCAVKNGNE</sequence>
<dbReference type="Pfam" id="PF00395">
    <property type="entry name" value="SLH"/>
    <property type="match status" value="1"/>
</dbReference>
<dbReference type="InterPro" id="IPR001119">
    <property type="entry name" value="SLH_dom"/>
</dbReference>
<comment type="caution">
    <text evidence="4">The sequence shown here is derived from an EMBL/GenBank/DDBJ whole genome shotgun (WGS) entry which is preliminary data.</text>
</comment>